<sequence>MRGSEGTRGEVRRGAGEISSRQWVTLFKPARGSLECFPPVLSSPSLSCIFTSSSLLSSSPAPSQYYLSSSPFISPCIPASTPPPLTTHAHSFHHPRPRLSPPTPLSPPLSPPTLQPPPQVAS</sequence>
<reference evidence="2" key="1">
    <citation type="submission" date="2023-10" db="EMBL/GenBank/DDBJ databases">
        <title>Genome assemblies of two species of porcelain crab, Petrolisthes cinctipes and Petrolisthes manimaculis (Anomura: Porcellanidae).</title>
        <authorList>
            <person name="Angst P."/>
        </authorList>
    </citation>
    <scope>NUCLEOTIDE SEQUENCE</scope>
    <source>
        <strain evidence="2">PB745_01</strain>
        <tissue evidence="2">Gill</tissue>
    </source>
</reference>
<evidence type="ECO:0000313" key="3">
    <source>
        <dbReference type="Proteomes" id="UP001286313"/>
    </source>
</evidence>
<dbReference type="AlphaFoldDB" id="A0AAE1BKH2"/>
<name>A0AAE1BKH2_PETCI</name>
<proteinExistence type="predicted"/>
<evidence type="ECO:0000313" key="2">
    <source>
        <dbReference type="EMBL" id="KAK3850525.1"/>
    </source>
</evidence>
<accession>A0AAE1BKH2</accession>
<organism evidence="2 3">
    <name type="scientific">Petrolisthes cinctipes</name>
    <name type="common">Flat porcelain crab</name>
    <dbReference type="NCBI Taxonomy" id="88211"/>
    <lineage>
        <taxon>Eukaryota</taxon>
        <taxon>Metazoa</taxon>
        <taxon>Ecdysozoa</taxon>
        <taxon>Arthropoda</taxon>
        <taxon>Crustacea</taxon>
        <taxon>Multicrustacea</taxon>
        <taxon>Malacostraca</taxon>
        <taxon>Eumalacostraca</taxon>
        <taxon>Eucarida</taxon>
        <taxon>Decapoda</taxon>
        <taxon>Pleocyemata</taxon>
        <taxon>Anomura</taxon>
        <taxon>Galatheoidea</taxon>
        <taxon>Porcellanidae</taxon>
        <taxon>Petrolisthes</taxon>
    </lineage>
</organism>
<feature type="region of interest" description="Disordered" evidence="1">
    <location>
        <begin position="78"/>
        <end position="122"/>
    </location>
</feature>
<protein>
    <submittedName>
        <fullName evidence="2">Uncharacterized protein</fullName>
    </submittedName>
</protein>
<evidence type="ECO:0000256" key="1">
    <source>
        <dbReference type="SAM" id="MobiDB-lite"/>
    </source>
</evidence>
<dbReference type="EMBL" id="JAWQEG010008339">
    <property type="protein sequence ID" value="KAK3850525.1"/>
    <property type="molecule type" value="Genomic_DNA"/>
</dbReference>
<comment type="caution">
    <text evidence="2">The sequence shown here is derived from an EMBL/GenBank/DDBJ whole genome shotgun (WGS) entry which is preliminary data.</text>
</comment>
<feature type="compositionally biased region" description="Pro residues" evidence="1">
    <location>
        <begin position="98"/>
        <end position="122"/>
    </location>
</feature>
<keyword evidence="3" id="KW-1185">Reference proteome</keyword>
<gene>
    <name evidence="2" type="ORF">Pcinc_042778</name>
</gene>
<dbReference type="Proteomes" id="UP001286313">
    <property type="component" value="Unassembled WGS sequence"/>
</dbReference>